<feature type="coiled-coil region" evidence="1">
    <location>
        <begin position="186"/>
        <end position="213"/>
    </location>
</feature>
<sequence length="462" mass="52670">MDFLEDLVELTAAANALQSETYANGHWTSTFYHTESIQKYMEGIQAADFATVLRLATTSFISMQKEATDIQYKESLEKEVALQTAHIRKKTEEDVGRVLQEATRLRTTITELQVQKESLKDMQTRGEAEYRASLRAIQEDKNANHAKEIDRLHLYTQELQKQIVEAQDRSQVAFQASLAMIDSKYEKDMERVREDARARVAEMQALLAKAEAKKVGSSDIGAKGEREFEELVADYTHWGGMENTAKQPHSADWNSTIRKCKVMFEVKNYASDIPKAEITKFEKDMALHADVPLGVFVALKTRIQGKKFNDFLTIDWTPASQMMVYVSSLYNQDIKSVFAFLDVCIDVAFRAFRLAQAKDETDEAIRLQEKFLKAKALIGSELLRTAEWMKEIKIETKAVTDLLTKQGVVNQEKINYTRTTLMSILGVLDEGEVEKEKEDEKAESKEKEKEKVKRKSKLVTAA</sequence>
<protein>
    <submittedName>
        <fullName evidence="3">Uncharacterized protein</fullName>
    </submittedName>
</protein>
<name>A0A6C0L797_9ZZZZ</name>
<evidence type="ECO:0000313" key="3">
    <source>
        <dbReference type="EMBL" id="QHU26247.1"/>
    </source>
</evidence>
<reference evidence="3" key="1">
    <citation type="journal article" date="2020" name="Nature">
        <title>Giant virus diversity and host interactions through global metagenomics.</title>
        <authorList>
            <person name="Schulz F."/>
            <person name="Roux S."/>
            <person name="Paez-Espino D."/>
            <person name="Jungbluth S."/>
            <person name="Walsh D.A."/>
            <person name="Denef V.J."/>
            <person name="McMahon K.D."/>
            <person name="Konstantinidis K.T."/>
            <person name="Eloe-Fadrosh E.A."/>
            <person name="Kyrpides N.C."/>
            <person name="Woyke T."/>
        </authorList>
    </citation>
    <scope>NUCLEOTIDE SEQUENCE</scope>
    <source>
        <strain evidence="3">GVMAG-M-3300027759-16</strain>
    </source>
</reference>
<accession>A0A6C0L797</accession>
<feature type="compositionally biased region" description="Basic residues" evidence="2">
    <location>
        <begin position="452"/>
        <end position="462"/>
    </location>
</feature>
<evidence type="ECO:0000256" key="2">
    <source>
        <dbReference type="SAM" id="MobiDB-lite"/>
    </source>
</evidence>
<feature type="region of interest" description="Disordered" evidence="2">
    <location>
        <begin position="431"/>
        <end position="462"/>
    </location>
</feature>
<feature type="compositionally biased region" description="Basic and acidic residues" evidence="2">
    <location>
        <begin position="434"/>
        <end position="451"/>
    </location>
</feature>
<dbReference type="EMBL" id="MN740437">
    <property type="protein sequence ID" value="QHU26247.1"/>
    <property type="molecule type" value="Genomic_DNA"/>
</dbReference>
<feature type="coiled-coil region" evidence="1">
    <location>
        <begin position="73"/>
        <end position="122"/>
    </location>
</feature>
<keyword evidence="1" id="KW-0175">Coiled coil</keyword>
<proteinExistence type="predicted"/>
<organism evidence="3">
    <name type="scientific">viral metagenome</name>
    <dbReference type="NCBI Taxonomy" id="1070528"/>
    <lineage>
        <taxon>unclassified sequences</taxon>
        <taxon>metagenomes</taxon>
        <taxon>organismal metagenomes</taxon>
    </lineage>
</organism>
<evidence type="ECO:0000256" key="1">
    <source>
        <dbReference type="SAM" id="Coils"/>
    </source>
</evidence>
<dbReference type="AlphaFoldDB" id="A0A6C0L797"/>